<protein>
    <recommendedName>
        <fullName evidence="5">Histidine kinase/HSP90-like ATPase domain-containing protein</fullName>
    </recommendedName>
</protein>
<evidence type="ECO:0000256" key="4">
    <source>
        <dbReference type="SAM" id="Phobius"/>
    </source>
</evidence>
<keyword evidence="1" id="KW-0808">Transferase</keyword>
<sequence length="413" mass="44353">MRVTLLPREAAARVITGAIATLAWSAGATVILLVIPVLVETLIRRGHAELLPVPIILLVVILGAIAVALWRMTPLVVVGYLVVAGAATIGYEVFLLTADPGLLDHELYLVNRPTLALVSIGVAASSALGGIVWCLFGFSTAGLVAITVALITDTPVRPGYGPAMVLLIAVTLYLTLFTIQARQRRRLPRFDELERGTRRLAASADLARRTTAIVHDTVLNDLAVVMNAPDTLDERTRARLRADLDTLEGGAWMRTTEQVAVHDSEQAHIRNELARVASDFRWRGLTVNVTGVGPGIYEYAPGAGEALVGALRATLENVLKHSGTDSADVEVMYTDQEISFMVSDQGVGFDPARVDPQRLGIRTSIVGRMEDVGGHVRVWSSPGMGTTVLIGVPVSKVLERGLPSRHQESDYGD</sequence>
<dbReference type="InterPro" id="IPR036890">
    <property type="entry name" value="HATPase_C_sf"/>
</dbReference>
<dbReference type="KEGG" id="lyk:FLP23_05920"/>
<keyword evidence="4" id="KW-0812">Transmembrane</keyword>
<feature type="transmembrane region" description="Helical" evidence="4">
    <location>
        <begin position="160"/>
        <end position="179"/>
    </location>
</feature>
<dbReference type="InterPro" id="IPR003594">
    <property type="entry name" value="HATPase_dom"/>
</dbReference>
<dbReference type="EMBL" id="CP043504">
    <property type="protein sequence ID" value="QEO09582.1"/>
    <property type="molecule type" value="Genomic_DNA"/>
</dbReference>
<evidence type="ECO:0000256" key="3">
    <source>
        <dbReference type="ARBA" id="ARBA00023012"/>
    </source>
</evidence>
<feature type="transmembrane region" description="Helical" evidence="4">
    <location>
        <begin position="50"/>
        <end position="70"/>
    </location>
</feature>
<dbReference type="GO" id="GO:0000160">
    <property type="term" value="P:phosphorelay signal transduction system"/>
    <property type="evidence" value="ECO:0007669"/>
    <property type="project" value="UniProtKB-KW"/>
</dbReference>
<keyword evidence="7" id="KW-1185">Reference proteome</keyword>
<organism evidence="6 7">
    <name type="scientific">Protaetiibacter larvae</name>
    <dbReference type="NCBI Taxonomy" id="2592654"/>
    <lineage>
        <taxon>Bacteria</taxon>
        <taxon>Bacillati</taxon>
        <taxon>Actinomycetota</taxon>
        <taxon>Actinomycetes</taxon>
        <taxon>Micrococcales</taxon>
        <taxon>Microbacteriaceae</taxon>
        <taxon>Protaetiibacter</taxon>
    </lineage>
</organism>
<dbReference type="AlphaFoldDB" id="A0A5C1Y9K2"/>
<feature type="transmembrane region" description="Helical" evidence="4">
    <location>
        <begin position="76"/>
        <end position="94"/>
    </location>
</feature>
<evidence type="ECO:0000256" key="1">
    <source>
        <dbReference type="ARBA" id="ARBA00022679"/>
    </source>
</evidence>
<accession>A0A5C1Y9K2</accession>
<dbReference type="PANTHER" id="PTHR24421">
    <property type="entry name" value="NITRATE/NITRITE SENSOR PROTEIN NARX-RELATED"/>
    <property type="match status" value="1"/>
</dbReference>
<keyword evidence="2" id="KW-0418">Kinase</keyword>
<gene>
    <name evidence="6" type="ORF">FLP23_05920</name>
</gene>
<keyword evidence="4" id="KW-0472">Membrane</keyword>
<feature type="transmembrane region" description="Helical" evidence="4">
    <location>
        <begin position="12"/>
        <end position="38"/>
    </location>
</feature>
<dbReference type="GO" id="GO:0016301">
    <property type="term" value="F:kinase activity"/>
    <property type="evidence" value="ECO:0007669"/>
    <property type="project" value="UniProtKB-KW"/>
</dbReference>
<dbReference type="InterPro" id="IPR050482">
    <property type="entry name" value="Sensor_HK_TwoCompSys"/>
</dbReference>
<evidence type="ECO:0000259" key="5">
    <source>
        <dbReference type="Pfam" id="PF02518"/>
    </source>
</evidence>
<evidence type="ECO:0000313" key="6">
    <source>
        <dbReference type="EMBL" id="QEO09582.1"/>
    </source>
</evidence>
<evidence type="ECO:0000256" key="2">
    <source>
        <dbReference type="ARBA" id="ARBA00022777"/>
    </source>
</evidence>
<keyword evidence="3" id="KW-0902">Two-component regulatory system</keyword>
<dbReference type="OrthoDB" id="3534856at2"/>
<dbReference type="RefSeq" id="WP_149325003.1">
    <property type="nucleotide sequence ID" value="NZ_CP043504.1"/>
</dbReference>
<reference evidence="6 7" key="1">
    <citation type="submission" date="2019-09" db="EMBL/GenBank/DDBJ databases">
        <title>Genome sequencing of strain KACC 19322.</title>
        <authorList>
            <person name="Heo J."/>
            <person name="Kim S.-J."/>
            <person name="Kim J.-S."/>
            <person name="Hong S.-B."/>
            <person name="Kwon S.-W."/>
        </authorList>
    </citation>
    <scope>NUCLEOTIDE SEQUENCE [LARGE SCALE GENOMIC DNA]</scope>
    <source>
        <strain evidence="6 7">KACC 19322</strain>
    </source>
</reference>
<name>A0A5C1Y9K2_9MICO</name>
<feature type="transmembrane region" description="Helical" evidence="4">
    <location>
        <begin position="115"/>
        <end position="148"/>
    </location>
</feature>
<proteinExistence type="predicted"/>
<evidence type="ECO:0000313" key="7">
    <source>
        <dbReference type="Proteomes" id="UP000322159"/>
    </source>
</evidence>
<dbReference type="Gene3D" id="3.30.565.10">
    <property type="entry name" value="Histidine kinase-like ATPase, C-terminal domain"/>
    <property type="match status" value="1"/>
</dbReference>
<keyword evidence="4" id="KW-1133">Transmembrane helix</keyword>
<dbReference type="Proteomes" id="UP000322159">
    <property type="component" value="Chromosome"/>
</dbReference>
<feature type="domain" description="Histidine kinase/HSP90-like ATPase" evidence="5">
    <location>
        <begin position="306"/>
        <end position="394"/>
    </location>
</feature>
<dbReference type="SUPFAM" id="SSF55874">
    <property type="entry name" value="ATPase domain of HSP90 chaperone/DNA topoisomerase II/histidine kinase"/>
    <property type="match status" value="1"/>
</dbReference>
<dbReference type="Pfam" id="PF02518">
    <property type="entry name" value="HATPase_c"/>
    <property type="match status" value="1"/>
</dbReference>